<dbReference type="Proteomes" id="UP001153269">
    <property type="component" value="Unassembled WGS sequence"/>
</dbReference>
<protein>
    <submittedName>
        <fullName evidence="1">Uncharacterized protein</fullName>
    </submittedName>
</protein>
<comment type="caution">
    <text evidence="1">The sequence shown here is derived from an EMBL/GenBank/DDBJ whole genome shotgun (WGS) entry which is preliminary data.</text>
</comment>
<dbReference type="AlphaFoldDB" id="A0A9N7V322"/>
<dbReference type="EMBL" id="CADEAL010002576">
    <property type="protein sequence ID" value="CAB1441152.1"/>
    <property type="molecule type" value="Genomic_DNA"/>
</dbReference>
<accession>A0A9N7V322</accession>
<gene>
    <name evidence="1" type="ORF">PLEPLA_LOCUS28937</name>
</gene>
<name>A0A9N7V322_PLEPL</name>
<sequence>EELQVPKLQHGTAGASLRRPANFRLLRRVGPSYAISMVQPARLEPPDPHLILIHDVLRGQCP</sequence>
<evidence type="ECO:0000313" key="2">
    <source>
        <dbReference type="Proteomes" id="UP001153269"/>
    </source>
</evidence>
<evidence type="ECO:0000313" key="1">
    <source>
        <dbReference type="EMBL" id="CAB1441152.1"/>
    </source>
</evidence>
<feature type="non-terminal residue" evidence="1">
    <location>
        <position position="1"/>
    </location>
</feature>
<keyword evidence="2" id="KW-1185">Reference proteome</keyword>
<reference evidence="1" key="1">
    <citation type="submission" date="2020-03" db="EMBL/GenBank/DDBJ databases">
        <authorList>
            <person name="Weist P."/>
        </authorList>
    </citation>
    <scope>NUCLEOTIDE SEQUENCE</scope>
</reference>
<proteinExistence type="predicted"/>
<organism evidence="1 2">
    <name type="scientific">Pleuronectes platessa</name>
    <name type="common">European plaice</name>
    <dbReference type="NCBI Taxonomy" id="8262"/>
    <lineage>
        <taxon>Eukaryota</taxon>
        <taxon>Metazoa</taxon>
        <taxon>Chordata</taxon>
        <taxon>Craniata</taxon>
        <taxon>Vertebrata</taxon>
        <taxon>Euteleostomi</taxon>
        <taxon>Actinopterygii</taxon>
        <taxon>Neopterygii</taxon>
        <taxon>Teleostei</taxon>
        <taxon>Neoteleostei</taxon>
        <taxon>Acanthomorphata</taxon>
        <taxon>Carangaria</taxon>
        <taxon>Pleuronectiformes</taxon>
        <taxon>Pleuronectoidei</taxon>
        <taxon>Pleuronectidae</taxon>
        <taxon>Pleuronectes</taxon>
    </lineage>
</organism>